<dbReference type="PROSITE" id="PS50059">
    <property type="entry name" value="FKBP_PPIASE"/>
    <property type="match status" value="1"/>
</dbReference>
<accession>A0A835PB50</accession>
<dbReference type="PANTHER" id="PTHR47862">
    <property type="entry name" value="PEPTIDYL-PROLYL CIS-TRANS ISOMERASE FKBP18, CHLOROPLASTIC"/>
    <property type="match status" value="1"/>
</dbReference>
<keyword evidence="1" id="KW-0697">Rotamase</keyword>
<dbReference type="Proteomes" id="UP000639772">
    <property type="component" value="Unassembled WGS sequence"/>
</dbReference>
<dbReference type="InterPro" id="IPR044180">
    <property type="entry name" value="FKBP18-like"/>
</dbReference>
<dbReference type="AlphaFoldDB" id="A0A835PB50"/>
<dbReference type="Pfam" id="PF00254">
    <property type="entry name" value="FKBP_C"/>
    <property type="match status" value="1"/>
</dbReference>
<dbReference type="SUPFAM" id="SSF54534">
    <property type="entry name" value="FKBP-like"/>
    <property type="match status" value="1"/>
</dbReference>
<name>A0A835PB50_VANPL</name>
<sequence>MALARPFESIVLLDFVHLPRHASSIPAAANPLPASNLSRRDVMLICTVPLNLVALSPASLARERRARNSIPIDEYNISAEGLKYYDLVEGKGPAAERGATVKVHFDCVYHGITAVSSRESKLLAGNRVIAQRTVIVPPQLGYGEKGLNEIPPGATFVLNLELLDVMQQTNE</sequence>
<dbReference type="GO" id="GO:0003755">
    <property type="term" value="F:peptidyl-prolyl cis-trans isomerase activity"/>
    <property type="evidence" value="ECO:0007669"/>
    <property type="project" value="UniProtKB-KW"/>
</dbReference>
<dbReference type="InterPro" id="IPR001179">
    <property type="entry name" value="PPIase_FKBP_dom"/>
</dbReference>
<dbReference type="EC" id="5.2.1.8" evidence="1"/>
<feature type="domain" description="PPIase FKBP-type" evidence="2">
    <location>
        <begin position="90"/>
        <end position="166"/>
    </location>
</feature>
<evidence type="ECO:0000259" key="2">
    <source>
        <dbReference type="PROSITE" id="PS50059"/>
    </source>
</evidence>
<dbReference type="GO" id="GO:0009543">
    <property type="term" value="C:chloroplast thylakoid lumen"/>
    <property type="evidence" value="ECO:0007669"/>
    <property type="project" value="TreeGrafter"/>
</dbReference>
<dbReference type="InterPro" id="IPR046357">
    <property type="entry name" value="PPIase_dom_sf"/>
</dbReference>
<evidence type="ECO:0000256" key="1">
    <source>
        <dbReference type="PROSITE-ProRule" id="PRU00277"/>
    </source>
</evidence>
<reference evidence="3 4" key="1">
    <citation type="journal article" date="2020" name="Nat. Food">
        <title>A phased Vanilla planifolia genome enables genetic improvement of flavour and production.</title>
        <authorList>
            <person name="Hasing T."/>
            <person name="Tang H."/>
            <person name="Brym M."/>
            <person name="Khazi F."/>
            <person name="Huang T."/>
            <person name="Chambers A.H."/>
        </authorList>
    </citation>
    <scope>NUCLEOTIDE SEQUENCE [LARGE SCALE GENOMIC DNA]</scope>
    <source>
        <tissue evidence="3">Leaf</tissue>
    </source>
</reference>
<evidence type="ECO:0000313" key="3">
    <source>
        <dbReference type="EMBL" id="KAG0448859.1"/>
    </source>
</evidence>
<dbReference type="EMBL" id="JADCNM010000246">
    <property type="protein sequence ID" value="KAG0448859.1"/>
    <property type="molecule type" value="Genomic_DNA"/>
</dbReference>
<comment type="caution">
    <text evidence="3">The sequence shown here is derived from an EMBL/GenBank/DDBJ whole genome shotgun (WGS) entry which is preliminary data.</text>
</comment>
<dbReference type="PANTHER" id="PTHR47862:SF1">
    <property type="entry name" value="PEPTIDYL-PROLYL CIS-TRANS ISOMERASE FKBP18, CHLOROPLASTIC"/>
    <property type="match status" value="1"/>
</dbReference>
<evidence type="ECO:0000313" key="4">
    <source>
        <dbReference type="Proteomes" id="UP000639772"/>
    </source>
</evidence>
<keyword evidence="1" id="KW-0413">Isomerase</keyword>
<dbReference type="OrthoDB" id="1902587at2759"/>
<dbReference type="Gene3D" id="3.10.50.40">
    <property type="match status" value="1"/>
</dbReference>
<comment type="catalytic activity">
    <reaction evidence="1">
        <text>[protein]-peptidylproline (omega=180) = [protein]-peptidylproline (omega=0)</text>
        <dbReference type="Rhea" id="RHEA:16237"/>
        <dbReference type="Rhea" id="RHEA-COMP:10747"/>
        <dbReference type="Rhea" id="RHEA-COMP:10748"/>
        <dbReference type="ChEBI" id="CHEBI:83833"/>
        <dbReference type="ChEBI" id="CHEBI:83834"/>
        <dbReference type="EC" id="5.2.1.8"/>
    </reaction>
</comment>
<organism evidence="3 4">
    <name type="scientific">Vanilla planifolia</name>
    <name type="common">Vanilla</name>
    <dbReference type="NCBI Taxonomy" id="51239"/>
    <lineage>
        <taxon>Eukaryota</taxon>
        <taxon>Viridiplantae</taxon>
        <taxon>Streptophyta</taxon>
        <taxon>Embryophyta</taxon>
        <taxon>Tracheophyta</taxon>
        <taxon>Spermatophyta</taxon>
        <taxon>Magnoliopsida</taxon>
        <taxon>Liliopsida</taxon>
        <taxon>Asparagales</taxon>
        <taxon>Orchidaceae</taxon>
        <taxon>Vanilloideae</taxon>
        <taxon>Vanilleae</taxon>
        <taxon>Vanilla</taxon>
    </lineage>
</organism>
<gene>
    <name evidence="3" type="ORF">HPP92_027622</name>
</gene>
<protein>
    <recommendedName>
        <fullName evidence="1">peptidylprolyl isomerase</fullName>
        <ecNumber evidence="1">5.2.1.8</ecNumber>
    </recommendedName>
</protein>
<proteinExistence type="predicted"/>